<dbReference type="EMBL" id="JAZGQK010000055">
    <property type="protein sequence ID" value="MEE6264034.1"/>
    <property type="molecule type" value="Genomic_DNA"/>
</dbReference>
<sequence length="89" mass="9707">GEMWLYRGTGNATTDAVVTLPRIRIGTGWQSLNAISAGDLTNDGKADLIGRDNDGQLWLYPGTGNATTDTVVKPRLRIGIDWQFMNIIT</sequence>
<protein>
    <recommendedName>
        <fullName evidence="3">VCBS repeat-containing protein</fullName>
    </recommendedName>
</protein>
<keyword evidence="2" id="KW-1185">Reference proteome</keyword>
<evidence type="ECO:0000313" key="2">
    <source>
        <dbReference type="Proteomes" id="UP001332243"/>
    </source>
</evidence>
<proteinExistence type="predicted"/>
<accession>A0ABU7S5R3</accession>
<reference evidence="1 2" key="1">
    <citation type="submission" date="2024-01" db="EMBL/GenBank/DDBJ databases">
        <title>Genome insights into Plantactinospora sonchi sp. nov.</title>
        <authorList>
            <person name="Wang L."/>
        </authorList>
    </citation>
    <scope>NUCLEOTIDE SEQUENCE [LARGE SCALE GENOMIC DNA]</scope>
    <source>
        <strain evidence="1 2">NEAU-QY2</strain>
    </source>
</reference>
<evidence type="ECO:0000313" key="1">
    <source>
        <dbReference type="EMBL" id="MEE6264034.1"/>
    </source>
</evidence>
<evidence type="ECO:0008006" key="3">
    <source>
        <dbReference type="Google" id="ProtNLM"/>
    </source>
</evidence>
<dbReference type="SUPFAM" id="SSF69318">
    <property type="entry name" value="Integrin alpha N-terminal domain"/>
    <property type="match status" value="1"/>
</dbReference>
<dbReference type="Gene3D" id="2.115.10.10">
    <property type="entry name" value="Tachylectin 2"/>
    <property type="match status" value="1"/>
</dbReference>
<gene>
    <name evidence="1" type="ORF">V1633_36860</name>
</gene>
<dbReference type="Proteomes" id="UP001332243">
    <property type="component" value="Unassembled WGS sequence"/>
</dbReference>
<organism evidence="1 2">
    <name type="scientific">Plantactinospora sonchi</name>
    <dbReference type="NCBI Taxonomy" id="1544735"/>
    <lineage>
        <taxon>Bacteria</taxon>
        <taxon>Bacillati</taxon>
        <taxon>Actinomycetota</taxon>
        <taxon>Actinomycetes</taxon>
        <taxon>Micromonosporales</taxon>
        <taxon>Micromonosporaceae</taxon>
        <taxon>Plantactinospora</taxon>
    </lineage>
</organism>
<name>A0ABU7S5R3_9ACTN</name>
<comment type="caution">
    <text evidence="1">The sequence shown here is derived from an EMBL/GenBank/DDBJ whole genome shotgun (WGS) entry which is preliminary data.</text>
</comment>
<feature type="non-terminal residue" evidence="1">
    <location>
        <position position="1"/>
    </location>
</feature>
<dbReference type="InterPro" id="IPR028994">
    <property type="entry name" value="Integrin_alpha_N"/>
</dbReference>